<gene>
    <name evidence="2" type="ORF">MVAC_06617</name>
</gene>
<feature type="transmembrane region" description="Helical" evidence="1">
    <location>
        <begin position="7"/>
        <end position="26"/>
    </location>
</feature>
<keyword evidence="1" id="KW-1133">Transmembrane helix</keyword>
<accession>K0V1A7</accession>
<evidence type="ECO:0000313" key="2">
    <source>
        <dbReference type="EMBL" id="EJZ11110.1"/>
    </source>
</evidence>
<keyword evidence="1" id="KW-0812">Transmembrane</keyword>
<dbReference type="HOGENOM" id="CLU_215385_0_0_11"/>
<evidence type="ECO:0000313" key="3">
    <source>
        <dbReference type="Proteomes" id="UP000006072"/>
    </source>
</evidence>
<sequence length="49" mass="5084">MTAPVKIATFVAMLAVVFAVSLWVGHTVGPAPAPGPASDHSHLHEGDHR</sequence>
<proteinExistence type="predicted"/>
<dbReference type="Proteomes" id="UP000006072">
    <property type="component" value="Unassembled WGS sequence"/>
</dbReference>
<name>K0V1A7_MYCVA</name>
<reference evidence="2 3" key="1">
    <citation type="journal article" date="2012" name="J. Bacteriol.">
        <title>Complete Genome Sequence of Mycobacterium vaccae Type Strain ATCC 25954.</title>
        <authorList>
            <person name="Ho Y.S."/>
            <person name="Adroub S.A."/>
            <person name="Abadi M."/>
            <person name="Al Alwan B."/>
            <person name="Alkhateeb R."/>
            <person name="Gao G."/>
            <person name="Ragab A."/>
            <person name="Ali S."/>
            <person name="van Soolingen D."/>
            <person name="Bitter W."/>
            <person name="Pain A."/>
            <person name="Abdallah A.M."/>
        </authorList>
    </citation>
    <scope>NUCLEOTIDE SEQUENCE [LARGE SCALE GENOMIC DNA]</scope>
    <source>
        <strain evidence="2 3">ATCC 25954</strain>
    </source>
</reference>
<comment type="caution">
    <text evidence="2">The sequence shown here is derived from an EMBL/GenBank/DDBJ whole genome shotgun (WGS) entry which is preliminary data.</text>
</comment>
<dbReference type="RefSeq" id="WP_003930949.1">
    <property type="nucleotide sequence ID" value="NZ_JH814692.1"/>
</dbReference>
<evidence type="ECO:0000256" key="1">
    <source>
        <dbReference type="SAM" id="Phobius"/>
    </source>
</evidence>
<dbReference type="AlphaFoldDB" id="K0V1A7"/>
<organism evidence="2 3">
    <name type="scientific">Mycolicibacterium vaccae ATCC 25954</name>
    <dbReference type="NCBI Taxonomy" id="1194972"/>
    <lineage>
        <taxon>Bacteria</taxon>
        <taxon>Bacillati</taxon>
        <taxon>Actinomycetota</taxon>
        <taxon>Actinomycetes</taxon>
        <taxon>Mycobacteriales</taxon>
        <taxon>Mycobacteriaceae</taxon>
        <taxon>Mycolicibacterium</taxon>
    </lineage>
</organism>
<protein>
    <submittedName>
        <fullName evidence="2">Uncharacterized protein</fullName>
    </submittedName>
</protein>
<keyword evidence="3" id="KW-1185">Reference proteome</keyword>
<dbReference type="PATRIC" id="fig|1194972.3.peg.1332"/>
<dbReference type="EMBL" id="ALQA01000010">
    <property type="protein sequence ID" value="EJZ11110.1"/>
    <property type="molecule type" value="Genomic_DNA"/>
</dbReference>
<keyword evidence="1" id="KW-0472">Membrane</keyword>